<dbReference type="GO" id="GO:0008757">
    <property type="term" value="F:S-adenosylmethionine-dependent methyltransferase activity"/>
    <property type="evidence" value="ECO:0007669"/>
    <property type="project" value="TreeGrafter"/>
</dbReference>
<keyword evidence="4" id="KW-0808">Transferase</keyword>
<dbReference type="GO" id="GO:0035657">
    <property type="term" value="C:eRF1 methyltransferase complex"/>
    <property type="evidence" value="ECO:0007669"/>
    <property type="project" value="TreeGrafter"/>
</dbReference>
<dbReference type="AlphaFoldDB" id="A0AAV3RJ42"/>
<gene>
    <name evidence="8" type="ORF">LIER_28956</name>
</gene>
<dbReference type="GO" id="GO:0005634">
    <property type="term" value="C:nucleus"/>
    <property type="evidence" value="ECO:0007669"/>
    <property type="project" value="UniProtKB-SubCell"/>
</dbReference>
<name>A0AAV3RJ42_LITER</name>
<dbReference type="InterPro" id="IPR052190">
    <property type="entry name" value="Euk-Arch_PrmC-MTase"/>
</dbReference>
<keyword evidence="5" id="KW-0949">S-adenosyl-L-methionine</keyword>
<evidence type="ECO:0000256" key="4">
    <source>
        <dbReference type="ARBA" id="ARBA00022679"/>
    </source>
</evidence>
<dbReference type="GO" id="GO:0032259">
    <property type="term" value="P:methylation"/>
    <property type="evidence" value="ECO:0007669"/>
    <property type="project" value="UniProtKB-KW"/>
</dbReference>
<evidence type="ECO:0000256" key="3">
    <source>
        <dbReference type="ARBA" id="ARBA00022603"/>
    </source>
</evidence>
<accession>A0AAV3RJ42</accession>
<evidence type="ECO:0000259" key="7">
    <source>
        <dbReference type="Pfam" id="PF05175"/>
    </source>
</evidence>
<dbReference type="InterPro" id="IPR004557">
    <property type="entry name" value="PrmC-related"/>
</dbReference>
<dbReference type="CDD" id="cd02440">
    <property type="entry name" value="AdoMet_MTases"/>
    <property type="match status" value="1"/>
</dbReference>
<dbReference type="GO" id="GO:0008276">
    <property type="term" value="F:protein methyltransferase activity"/>
    <property type="evidence" value="ECO:0007669"/>
    <property type="project" value="TreeGrafter"/>
</dbReference>
<evidence type="ECO:0000256" key="6">
    <source>
        <dbReference type="ARBA" id="ARBA00023242"/>
    </source>
</evidence>
<dbReference type="InterPro" id="IPR002052">
    <property type="entry name" value="DNA_methylase_N6_adenine_CS"/>
</dbReference>
<evidence type="ECO:0000256" key="1">
    <source>
        <dbReference type="ARBA" id="ARBA00004123"/>
    </source>
</evidence>
<dbReference type="PANTHER" id="PTHR45875:SF1">
    <property type="entry name" value="METHYLTRANSFERASE N6AMT1"/>
    <property type="match status" value="1"/>
</dbReference>
<dbReference type="NCBIfam" id="TIGR00537">
    <property type="entry name" value="hemK_rel_arch"/>
    <property type="match status" value="1"/>
</dbReference>
<dbReference type="PANTHER" id="PTHR45875">
    <property type="entry name" value="METHYLTRANSFERASE N6AMT1"/>
    <property type="match status" value="1"/>
</dbReference>
<dbReference type="Gene3D" id="3.40.50.150">
    <property type="entry name" value="Vaccinia Virus protein VP39"/>
    <property type="match status" value="1"/>
</dbReference>
<dbReference type="PROSITE" id="PS00092">
    <property type="entry name" value="N6_MTASE"/>
    <property type="match status" value="1"/>
</dbReference>
<evidence type="ECO:0000256" key="2">
    <source>
        <dbReference type="ARBA" id="ARBA00006149"/>
    </source>
</evidence>
<dbReference type="EMBL" id="BAABME010009818">
    <property type="protein sequence ID" value="GAA0175860.1"/>
    <property type="molecule type" value="Genomic_DNA"/>
</dbReference>
<dbReference type="InterPro" id="IPR007848">
    <property type="entry name" value="Small_mtfrase_dom"/>
</dbReference>
<evidence type="ECO:0000313" key="9">
    <source>
        <dbReference type="Proteomes" id="UP001454036"/>
    </source>
</evidence>
<comment type="subcellular location">
    <subcellularLocation>
        <location evidence="1">Nucleus</location>
    </subcellularLocation>
</comment>
<proteinExistence type="inferred from homology"/>
<dbReference type="FunFam" id="3.40.50.150:FF:000077">
    <property type="entry name" value="HemK methyltransferase family member 2"/>
    <property type="match status" value="1"/>
</dbReference>
<sequence>MSRHSSLEFREDIRKMPYRTAQIRLVASHPEVYEPCDDSFLLVDALLSDQANLLHHQPRVCVEVGCGSGYVITSLALILGKQESGGVYYMATDINPHAVSVARETLNAHGIDADLVITDVASGLDKRLEKLVDVMVVNPPYVPTPEEEVGCDGITASWAGGEDGRSVIDKILPVADKLLSDRGWLYMVTLTANNPSEICLQMRRKGYASRIVLQRSTEDGQGSMIGSLLSQFPRFPFLTHGDSKKN</sequence>
<organism evidence="8 9">
    <name type="scientific">Lithospermum erythrorhizon</name>
    <name type="common">Purple gromwell</name>
    <name type="synonym">Lithospermum officinale var. erythrorhizon</name>
    <dbReference type="NCBI Taxonomy" id="34254"/>
    <lineage>
        <taxon>Eukaryota</taxon>
        <taxon>Viridiplantae</taxon>
        <taxon>Streptophyta</taxon>
        <taxon>Embryophyta</taxon>
        <taxon>Tracheophyta</taxon>
        <taxon>Spermatophyta</taxon>
        <taxon>Magnoliopsida</taxon>
        <taxon>eudicotyledons</taxon>
        <taxon>Gunneridae</taxon>
        <taxon>Pentapetalae</taxon>
        <taxon>asterids</taxon>
        <taxon>lamiids</taxon>
        <taxon>Boraginales</taxon>
        <taxon>Boraginaceae</taxon>
        <taxon>Boraginoideae</taxon>
        <taxon>Lithospermeae</taxon>
        <taxon>Lithospermum</taxon>
    </lineage>
</organism>
<evidence type="ECO:0000256" key="5">
    <source>
        <dbReference type="ARBA" id="ARBA00022691"/>
    </source>
</evidence>
<keyword evidence="6" id="KW-0539">Nucleus</keyword>
<dbReference type="Pfam" id="PF05175">
    <property type="entry name" value="MTS"/>
    <property type="match status" value="1"/>
</dbReference>
<keyword evidence="3 8" id="KW-0489">Methyltransferase</keyword>
<dbReference type="SUPFAM" id="SSF53335">
    <property type="entry name" value="S-adenosyl-L-methionine-dependent methyltransferases"/>
    <property type="match status" value="1"/>
</dbReference>
<comment type="similarity">
    <text evidence="2">Belongs to the eukaryotic/archaeal PrmC-related family.</text>
</comment>
<reference evidence="8 9" key="1">
    <citation type="submission" date="2024-01" db="EMBL/GenBank/DDBJ databases">
        <title>The complete chloroplast genome sequence of Lithospermum erythrorhizon: insights into the phylogenetic relationship among Boraginaceae species and the maternal lineages of purple gromwells.</title>
        <authorList>
            <person name="Okada T."/>
            <person name="Watanabe K."/>
        </authorList>
    </citation>
    <scope>NUCLEOTIDE SEQUENCE [LARGE SCALE GENOMIC DNA]</scope>
</reference>
<protein>
    <submittedName>
        <fullName evidence="8">Methyltransferase</fullName>
    </submittedName>
</protein>
<evidence type="ECO:0000313" key="8">
    <source>
        <dbReference type="EMBL" id="GAA0175860.1"/>
    </source>
</evidence>
<dbReference type="InterPro" id="IPR029063">
    <property type="entry name" value="SAM-dependent_MTases_sf"/>
</dbReference>
<dbReference type="Proteomes" id="UP001454036">
    <property type="component" value="Unassembled WGS sequence"/>
</dbReference>
<feature type="domain" description="Methyltransferase small" evidence="7">
    <location>
        <begin position="56"/>
        <end position="142"/>
    </location>
</feature>
<keyword evidence="9" id="KW-1185">Reference proteome</keyword>
<dbReference type="GO" id="GO:0003676">
    <property type="term" value="F:nucleic acid binding"/>
    <property type="evidence" value="ECO:0007669"/>
    <property type="project" value="InterPro"/>
</dbReference>
<comment type="caution">
    <text evidence="8">The sequence shown here is derived from an EMBL/GenBank/DDBJ whole genome shotgun (WGS) entry which is preliminary data.</text>
</comment>